<evidence type="ECO:0000256" key="2">
    <source>
        <dbReference type="ARBA" id="ARBA00004141"/>
    </source>
</evidence>
<dbReference type="GO" id="GO:0000155">
    <property type="term" value="F:phosphorelay sensor kinase activity"/>
    <property type="evidence" value="ECO:0007669"/>
    <property type="project" value="InterPro"/>
</dbReference>
<evidence type="ECO:0000256" key="9">
    <source>
        <dbReference type="ARBA" id="ARBA00022840"/>
    </source>
</evidence>
<dbReference type="SUPFAM" id="SSF47384">
    <property type="entry name" value="Homodimeric domain of signal transducing histidine kinase"/>
    <property type="match status" value="1"/>
</dbReference>
<evidence type="ECO:0000259" key="15">
    <source>
        <dbReference type="PROSITE" id="PS50113"/>
    </source>
</evidence>
<reference evidence="16" key="1">
    <citation type="submission" date="2018-12" db="EMBL/GenBank/DDBJ databases">
        <title>Novel natural products biosynthetic potential of the class Ktedonobacteria.</title>
        <authorList>
            <person name="Zheng Y."/>
            <person name="Saitou A."/>
            <person name="Wang C.M."/>
            <person name="Toyoda A."/>
            <person name="Minakuchi Y."/>
            <person name="Sekiguchi Y."/>
            <person name="Ueda K."/>
            <person name="Takano H."/>
            <person name="Sakai Y."/>
            <person name="Yokota A."/>
            <person name="Yabe S."/>
        </authorList>
    </citation>
    <scope>NUCLEOTIDE SEQUENCE</scope>
    <source>
        <strain evidence="16">A3-2</strain>
    </source>
</reference>
<keyword evidence="6" id="KW-0812">Transmembrane</keyword>
<dbReference type="Gene3D" id="1.10.287.130">
    <property type="match status" value="1"/>
</dbReference>
<dbReference type="EC" id="2.7.13.3" evidence="3"/>
<keyword evidence="9" id="KW-0067">ATP-binding</keyword>
<dbReference type="Pfam" id="PF00989">
    <property type="entry name" value="PAS"/>
    <property type="match status" value="1"/>
</dbReference>
<feature type="domain" description="PAC" evidence="15">
    <location>
        <begin position="268"/>
        <end position="320"/>
    </location>
</feature>
<dbReference type="GO" id="GO:0030295">
    <property type="term" value="F:protein kinase activator activity"/>
    <property type="evidence" value="ECO:0007669"/>
    <property type="project" value="TreeGrafter"/>
</dbReference>
<keyword evidence="7" id="KW-0547">Nucleotide-binding</keyword>
<evidence type="ECO:0000256" key="1">
    <source>
        <dbReference type="ARBA" id="ARBA00000085"/>
    </source>
</evidence>
<evidence type="ECO:0000256" key="12">
    <source>
        <dbReference type="ARBA" id="ARBA00023136"/>
    </source>
</evidence>
<dbReference type="Pfam" id="PF02518">
    <property type="entry name" value="HATPase_c"/>
    <property type="match status" value="1"/>
</dbReference>
<dbReference type="GO" id="GO:0007234">
    <property type="term" value="P:osmosensory signaling via phosphorelay pathway"/>
    <property type="evidence" value="ECO:0007669"/>
    <property type="project" value="TreeGrafter"/>
</dbReference>
<dbReference type="EMBL" id="AP019377">
    <property type="protein sequence ID" value="BBH94069.1"/>
    <property type="molecule type" value="Genomic_DNA"/>
</dbReference>
<dbReference type="GO" id="GO:0016020">
    <property type="term" value="C:membrane"/>
    <property type="evidence" value="ECO:0007669"/>
    <property type="project" value="UniProtKB-SubCell"/>
</dbReference>
<dbReference type="CDD" id="cd00075">
    <property type="entry name" value="HATPase"/>
    <property type="match status" value="1"/>
</dbReference>
<dbReference type="PROSITE" id="PS50113">
    <property type="entry name" value="PAC"/>
    <property type="match status" value="1"/>
</dbReference>
<dbReference type="SMART" id="SM00388">
    <property type="entry name" value="HisKA"/>
    <property type="match status" value="1"/>
</dbReference>
<keyword evidence="4" id="KW-0597">Phosphoprotein</keyword>
<dbReference type="SMART" id="SM00387">
    <property type="entry name" value="HATPase_c"/>
    <property type="match status" value="1"/>
</dbReference>
<dbReference type="AlphaFoldDB" id="A0A455T3T8"/>
<dbReference type="FunFam" id="3.30.565.10:FF:000006">
    <property type="entry name" value="Sensor histidine kinase WalK"/>
    <property type="match status" value="1"/>
</dbReference>
<dbReference type="PANTHER" id="PTHR42878:SF7">
    <property type="entry name" value="SENSOR HISTIDINE KINASE GLRK"/>
    <property type="match status" value="1"/>
</dbReference>
<proteinExistence type="predicted"/>
<dbReference type="Gene3D" id="3.30.565.10">
    <property type="entry name" value="Histidine kinase-like ATPase, C-terminal domain"/>
    <property type="match status" value="1"/>
</dbReference>
<dbReference type="PROSITE" id="PS50112">
    <property type="entry name" value="PAS"/>
    <property type="match status" value="1"/>
</dbReference>
<evidence type="ECO:0000256" key="10">
    <source>
        <dbReference type="ARBA" id="ARBA00022989"/>
    </source>
</evidence>
<evidence type="ECO:0000256" key="4">
    <source>
        <dbReference type="ARBA" id="ARBA00022553"/>
    </source>
</evidence>
<evidence type="ECO:0000259" key="14">
    <source>
        <dbReference type="PROSITE" id="PS50112"/>
    </source>
</evidence>
<dbReference type="Gene3D" id="3.30.450.20">
    <property type="entry name" value="PAS domain"/>
    <property type="match status" value="1"/>
</dbReference>
<dbReference type="PRINTS" id="PR00344">
    <property type="entry name" value="BCTRLSENSOR"/>
</dbReference>
<keyword evidence="5" id="KW-0808">Transferase</keyword>
<dbReference type="InterPro" id="IPR013767">
    <property type="entry name" value="PAS_fold"/>
</dbReference>
<dbReference type="InterPro" id="IPR005467">
    <property type="entry name" value="His_kinase_dom"/>
</dbReference>
<keyword evidence="8" id="KW-0418">Kinase</keyword>
<dbReference type="InterPro" id="IPR003661">
    <property type="entry name" value="HisK_dim/P_dom"/>
</dbReference>
<dbReference type="FunFam" id="1.10.287.130:FF:000001">
    <property type="entry name" value="Two-component sensor histidine kinase"/>
    <property type="match status" value="1"/>
</dbReference>
<dbReference type="InterPro" id="IPR036890">
    <property type="entry name" value="HATPase_C_sf"/>
</dbReference>
<evidence type="ECO:0000256" key="3">
    <source>
        <dbReference type="ARBA" id="ARBA00012438"/>
    </source>
</evidence>
<accession>A0A455T3T8</accession>
<dbReference type="NCBIfam" id="TIGR00229">
    <property type="entry name" value="sensory_box"/>
    <property type="match status" value="1"/>
</dbReference>
<evidence type="ECO:0000256" key="5">
    <source>
        <dbReference type="ARBA" id="ARBA00022679"/>
    </source>
</evidence>
<evidence type="ECO:0000256" key="8">
    <source>
        <dbReference type="ARBA" id="ARBA00022777"/>
    </source>
</evidence>
<dbReference type="InterPro" id="IPR050351">
    <property type="entry name" value="BphY/WalK/GraS-like"/>
</dbReference>
<comment type="catalytic activity">
    <reaction evidence="1">
        <text>ATP + protein L-histidine = ADP + protein N-phospho-L-histidine.</text>
        <dbReference type="EC" id="2.7.13.3"/>
    </reaction>
</comment>
<keyword evidence="10" id="KW-1133">Transmembrane helix</keyword>
<dbReference type="SMART" id="SM00091">
    <property type="entry name" value="PAS"/>
    <property type="match status" value="1"/>
</dbReference>
<dbReference type="GO" id="GO:0006355">
    <property type="term" value="P:regulation of DNA-templated transcription"/>
    <property type="evidence" value="ECO:0007669"/>
    <property type="project" value="InterPro"/>
</dbReference>
<sequence>MSRSLTQHFKDLHGQLVILIGSAIRLLGGEAGLFVVANEAFDPQSSEEYTAYQINEAAIASLLAHIQRGPLPTPARPFVVERLPASLLDELDLFADFIGPDADSKTVPVQVHSGQRPAGSGLESHRQAQEYERCSLILHDQGGLIGMLHYLRPVGRNSCLESDEIRFALFRAQLAASMRFALKAQSLVREQERLAAIFQYSTDGILTVDHAFRIIDFNPAMERLTGWRESEVLGRFYYDVLRPKDRQGNDLGLENSPILQAFAGKPVVNREIQITARDGQRFSVSVSASCVHSARGEPMNGILTVRDITREREQEEQRSMFISVISHELQTPIAIIKGYASTLARADASFDRETLRARLLAIEEEADRLNKLVGNLLYASRIEAGGLHMEIAPLDLEPLIQGVVRRFQARSADVEIKVQLPPNLPLVMADRDRIEEVLENLLDNAIKYSPRQRTVTVSCSTVGDEVIVSVSDQGMGISLRDQERLFQRFQRINHPSTSGRPGAGLGLYICRAIIEAHGGRIWVESALHQGSTFSFSLPRKEKAQLPMVVF</sequence>
<dbReference type="SUPFAM" id="SSF55785">
    <property type="entry name" value="PYP-like sensor domain (PAS domain)"/>
    <property type="match status" value="1"/>
</dbReference>
<dbReference type="PROSITE" id="PS50109">
    <property type="entry name" value="HIS_KIN"/>
    <property type="match status" value="1"/>
</dbReference>
<dbReference type="InterPro" id="IPR036097">
    <property type="entry name" value="HisK_dim/P_sf"/>
</dbReference>
<gene>
    <name evidence="16" type="ORF">KTA_22680</name>
</gene>
<protein>
    <recommendedName>
        <fullName evidence="3">histidine kinase</fullName>
        <ecNumber evidence="3">2.7.13.3</ecNumber>
    </recommendedName>
</protein>
<evidence type="ECO:0000259" key="13">
    <source>
        <dbReference type="PROSITE" id="PS50109"/>
    </source>
</evidence>
<dbReference type="SUPFAM" id="SSF55874">
    <property type="entry name" value="ATPase domain of HSP90 chaperone/DNA topoisomerase II/histidine kinase"/>
    <property type="match status" value="1"/>
</dbReference>
<evidence type="ECO:0000256" key="11">
    <source>
        <dbReference type="ARBA" id="ARBA00023012"/>
    </source>
</evidence>
<evidence type="ECO:0000313" key="16">
    <source>
        <dbReference type="EMBL" id="BBH94069.1"/>
    </source>
</evidence>
<dbReference type="Pfam" id="PF00512">
    <property type="entry name" value="HisKA"/>
    <property type="match status" value="1"/>
</dbReference>
<dbReference type="GO" id="GO:0005524">
    <property type="term" value="F:ATP binding"/>
    <property type="evidence" value="ECO:0007669"/>
    <property type="project" value="UniProtKB-KW"/>
</dbReference>
<dbReference type="PANTHER" id="PTHR42878">
    <property type="entry name" value="TWO-COMPONENT HISTIDINE KINASE"/>
    <property type="match status" value="1"/>
</dbReference>
<dbReference type="InterPro" id="IPR003594">
    <property type="entry name" value="HATPase_dom"/>
</dbReference>
<name>A0A455T3T8_9CHLR</name>
<dbReference type="InterPro" id="IPR035965">
    <property type="entry name" value="PAS-like_dom_sf"/>
</dbReference>
<feature type="domain" description="PAS" evidence="14">
    <location>
        <begin position="190"/>
        <end position="247"/>
    </location>
</feature>
<comment type="subcellular location">
    <subcellularLocation>
        <location evidence="2">Membrane</location>
        <topology evidence="2">Multi-pass membrane protein</topology>
    </subcellularLocation>
</comment>
<evidence type="ECO:0000256" key="7">
    <source>
        <dbReference type="ARBA" id="ARBA00022741"/>
    </source>
</evidence>
<dbReference type="GO" id="GO:0000156">
    <property type="term" value="F:phosphorelay response regulator activity"/>
    <property type="evidence" value="ECO:0007669"/>
    <property type="project" value="TreeGrafter"/>
</dbReference>
<evidence type="ECO:0000256" key="6">
    <source>
        <dbReference type="ARBA" id="ARBA00022692"/>
    </source>
</evidence>
<keyword evidence="12" id="KW-0472">Membrane</keyword>
<dbReference type="CDD" id="cd00130">
    <property type="entry name" value="PAS"/>
    <property type="match status" value="1"/>
</dbReference>
<feature type="domain" description="Histidine kinase" evidence="13">
    <location>
        <begin position="324"/>
        <end position="541"/>
    </location>
</feature>
<dbReference type="CDD" id="cd00082">
    <property type="entry name" value="HisKA"/>
    <property type="match status" value="1"/>
</dbReference>
<dbReference type="InterPro" id="IPR000014">
    <property type="entry name" value="PAS"/>
</dbReference>
<keyword evidence="11" id="KW-0902">Two-component regulatory system</keyword>
<dbReference type="InterPro" id="IPR000700">
    <property type="entry name" value="PAS-assoc_C"/>
</dbReference>
<organism evidence="16">
    <name type="scientific">Thermogemmatispora argillosa</name>
    <dbReference type="NCBI Taxonomy" id="2045280"/>
    <lineage>
        <taxon>Bacteria</taxon>
        <taxon>Bacillati</taxon>
        <taxon>Chloroflexota</taxon>
        <taxon>Ktedonobacteria</taxon>
        <taxon>Thermogemmatisporales</taxon>
        <taxon>Thermogemmatisporaceae</taxon>
        <taxon>Thermogemmatispora</taxon>
    </lineage>
</organism>
<dbReference type="InterPro" id="IPR004358">
    <property type="entry name" value="Sig_transdc_His_kin-like_C"/>
</dbReference>